<accession>A0A1H1M759</accession>
<protein>
    <submittedName>
        <fullName evidence="1">Uncharacterized protein</fullName>
    </submittedName>
</protein>
<dbReference type="AlphaFoldDB" id="A0A1H1M759"/>
<dbReference type="EMBL" id="LT629734">
    <property type="protein sequence ID" value="SDR82621.1"/>
    <property type="molecule type" value="Genomic_DNA"/>
</dbReference>
<sequence length="246" mass="26238">MTSRATWVWADEAAPPDPDALAALVVRERVSEAFVSVPWAGPTPSTHRLVAALRGAGARVAALGGDPAWVEPGPALAWARRVAAAWLFDGIHLDIEPWGRSDWPGNEQRLLDGLERSVRDVAGGTRLPVEIDLAPWIAQTHPSAFDRIVRRADAVTLMAYRDRADDILAVSAGARALLAGARRPWRIGVETAPVGEPAPAARETFADDGRAVLERELAAVVARLDARDGFAGVAVHDAAGWARLAP</sequence>
<name>A0A1H1M759_9MICO</name>
<organism evidence="1 2">
    <name type="scientific">Agrococcus carbonis</name>
    <dbReference type="NCBI Taxonomy" id="684552"/>
    <lineage>
        <taxon>Bacteria</taxon>
        <taxon>Bacillati</taxon>
        <taxon>Actinomycetota</taxon>
        <taxon>Actinomycetes</taxon>
        <taxon>Micrococcales</taxon>
        <taxon>Microbacteriaceae</taxon>
        <taxon>Agrococcus</taxon>
    </lineage>
</organism>
<dbReference type="OrthoDB" id="5037876at2"/>
<gene>
    <name evidence="1" type="ORF">SAMN04489719_0889</name>
</gene>
<evidence type="ECO:0000313" key="1">
    <source>
        <dbReference type="EMBL" id="SDR82621.1"/>
    </source>
</evidence>
<evidence type="ECO:0000313" key="2">
    <source>
        <dbReference type="Proteomes" id="UP000199649"/>
    </source>
</evidence>
<reference evidence="2" key="1">
    <citation type="submission" date="2016-10" db="EMBL/GenBank/DDBJ databases">
        <authorList>
            <person name="Varghese N."/>
            <person name="Submissions S."/>
        </authorList>
    </citation>
    <scope>NUCLEOTIDE SEQUENCE [LARGE SCALE GENOMIC DNA]</scope>
    <source>
        <strain evidence="2">DSM 22965</strain>
    </source>
</reference>
<dbReference type="Proteomes" id="UP000199649">
    <property type="component" value="Chromosome I"/>
</dbReference>
<keyword evidence="2" id="KW-1185">Reference proteome</keyword>
<proteinExistence type="predicted"/>
<dbReference type="RefSeq" id="WP_092665902.1">
    <property type="nucleotide sequence ID" value="NZ_LT629734.1"/>
</dbReference>
<dbReference type="STRING" id="684552.SAMN04489719_0889"/>